<evidence type="ECO:0000313" key="1">
    <source>
        <dbReference type="EMBL" id="RBQ14274.1"/>
    </source>
</evidence>
<name>A0A366LLU7_9ACTN</name>
<dbReference type="OrthoDB" id="4854850at2"/>
<comment type="caution">
    <text evidence="1">The sequence shown here is derived from an EMBL/GenBank/DDBJ whole genome shotgun (WGS) entry which is preliminary data.</text>
</comment>
<organism evidence="1 2">
    <name type="scientific">Spongiactinospora rosea</name>
    <dbReference type="NCBI Taxonomy" id="2248750"/>
    <lineage>
        <taxon>Bacteria</taxon>
        <taxon>Bacillati</taxon>
        <taxon>Actinomycetota</taxon>
        <taxon>Actinomycetes</taxon>
        <taxon>Streptosporangiales</taxon>
        <taxon>Streptosporangiaceae</taxon>
        <taxon>Spongiactinospora</taxon>
    </lineage>
</organism>
<proteinExistence type="predicted"/>
<dbReference type="RefSeq" id="WP_158578961.1">
    <property type="nucleotide sequence ID" value="NZ_QMEY01000035.1"/>
</dbReference>
<gene>
    <name evidence="1" type="ORF">DP939_41395</name>
</gene>
<evidence type="ECO:0000313" key="2">
    <source>
        <dbReference type="Proteomes" id="UP000253303"/>
    </source>
</evidence>
<dbReference type="EMBL" id="QMEY01000035">
    <property type="protein sequence ID" value="RBQ14274.1"/>
    <property type="molecule type" value="Genomic_DNA"/>
</dbReference>
<keyword evidence="2" id="KW-1185">Reference proteome</keyword>
<accession>A0A366LLU7</accession>
<reference evidence="1 2" key="1">
    <citation type="submission" date="2018-06" db="EMBL/GenBank/DDBJ databases">
        <title>Sphaerisporangium craniellae sp. nov., isolated from a marine sponge in the South China Sea.</title>
        <authorList>
            <person name="Li L."/>
        </authorList>
    </citation>
    <scope>NUCLEOTIDE SEQUENCE [LARGE SCALE GENOMIC DNA]</scope>
    <source>
        <strain evidence="1 2">LHW63015</strain>
    </source>
</reference>
<dbReference type="Proteomes" id="UP000253303">
    <property type="component" value="Unassembled WGS sequence"/>
</dbReference>
<sequence length="297" mass="30651">MAVAVVAVFVMGGPEPGVREAPVVAAACPQRWGGTGTGGWVPVAGRVEGAGEALVPGVPVKAMICAYPGVNDKPGGERLAGTRTLTAGVRAMARDIAWTPIGTGRGVCTAMAGPMTNYLVRFAYPDGSALWLGSAEEVNSCAITTNGTVASGSYIGAYITAAYRTGTWRPVRQTDACQGTTGRRGQEDTMVPGEPVSVTVCRRTSPVETATRLRYGAREAAALAEALNAPRARESEHGCSGGPDDAVDFRLVFGYRDGPPVDVTFTPGCAPPIDSGTLQTGIAPELGEQIIRMAPAR</sequence>
<protein>
    <submittedName>
        <fullName evidence="1">Uncharacterized protein</fullName>
    </submittedName>
</protein>
<dbReference type="AlphaFoldDB" id="A0A366LLU7"/>